<dbReference type="InterPro" id="IPR003740">
    <property type="entry name" value="YitT"/>
</dbReference>
<keyword evidence="4 6" id="KW-1133">Transmembrane helix</keyword>
<evidence type="ECO:0000313" key="8">
    <source>
        <dbReference type="EMBL" id="EOD01888.1"/>
    </source>
</evidence>
<accession>R1AXG5</accession>
<reference evidence="8 9" key="1">
    <citation type="journal article" date="2015" name="Geomicrobiol. J.">
        <title>Caldisalinibacter kiritimatiensis gen. nov., sp. nov., a moderately thermohalophilic thiosulfate-reducing bacterium from a hypersaline microbial mat.</title>
        <authorList>
            <person name="Ben Hania W."/>
            <person name="Joseph M."/>
            <person name="Fiebig A."/>
            <person name="Bunk B."/>
            <person name="Klenk H.-P."/>
            <person name="Fardeau M.-L."/>
            <person name="Spring S."/>
        </authorList>
    </citation>
    <scope>NUCLEOTIDE SEQUENCE [LARGE SCALE GENOMIC DNA]</scope>
    <source>
        <strain evidence="8 9">L21-TH-D2</strain>
    </source>
</reference>
<feature type="domain" description="DUF2179" evidence="7">
    <location>
        <begin position="199"/>
        <end position="253"/>
    </location>
</feature>
<dbReference type="Proteomes" id="UP000013378">
    <property type="component" value="Unassembled WGS sequence"/>
</dbReference>
<dbReference type="InterPro" id="IPR015867">
    <property type="entry name" value="N-reg_PII/ATP_PRibTrfase_C"/>
</dbReference>
<dbReference type="AlphaFoldDB" id="R1AXG5"/>
<dbReference type="CDD" id="cd16380">
    <property type="entry name" value="YitT_C"/>
    <property type="match status" value="1"/>
</dbReference>
<dbReference type="Pfam" id="PF10035">
    <property type="entry name" value="DUF2179"/>
    <property type="match status" value="1"/>
</dbReference>
<evidence type="ECO:0000256" key="2">
    <source>
        <dbReference type="ARBA" id="ARBA00022475"/>
    </source>
</evidence>
<dbReference type="Pfam" id="PF02588">
    <property type="entry name" value="YitT_membrane"/>
    <property type="match status" value="1"/>
</dbReference>
<dbReference type="Gene3D" id="3.30.70.120">
    <property type="match status" value="1"/>
</dbReference>
<feature type="transmembrane region" description="Helical" evidence="6">
    <location>
        <begin position="6"/>
        <end position="27"/>
    </location>
</feature>
<comment type="subcellular location">
    <subcellularLocation>
        <location evidence="1">Cell membrane</location>
        <topology evidence="1">Multi-pass membrane protein</topology>
    </subcellularLocation>
</comment>
<dbReference type="STRING" id="1304284.L21TH_0026"/>
<evidence type="ECO:0000256" key="4">
    <source>
        <dbReference type="ARBA" id="ARBA00022989"/>
    </source>
</evidence>
<feature type="transmembrane region" description="Helical" evidence="6">
    <location>
        <begin position="34"/>
        <end position="51"/>
    </location>
</feature>
<feature type="transmembrane region" description="Helical" evidence="6">
    <location>
        <begin position="124"/>
        <end position="149"/>
    </location>
</feature>
<keyword evidence="3 6" id="KW-0812">Transmembrane</keyword>
<keyword evidence="9" id="KW-1185">Reference proteome</keyword>
<dbReference type="PANTHER" id="PTHR33545:SF5">
    <property type="entry name" value="UPF0750 MEMBRANE PROTEIN YITT"/>
    <property type="match status" value="1"/>
</dbReference>
<dbReference type="GO" id="GO:0005886">
    <property type="term" value="C:plasma membrane"/>
    <property type="evidence" value="ECO:0007669"/>
    <property type="project" value="UniProtKB-SubCell"/>
</dbReference>
<sequence>MAFNGFFIPNHLLSGGVGGIAIMAHYLTNIHTGLIIFIINVPIFIIGAKFIDKEFIIYSFVSMFTMSVLLSVTEGIDQYIKTNDMLLEAIFGGALNGLGMGIMFRNRASQGGVDIIAAVAKKKFNVNLGTALMGVNLLIIGLSSVLFGLKPAMYTIIGLYIGYQIVDKIQCGLDTKKTVIIISDKSQQLADEIIVKLKRGATLIDGQGAYSKNNKKLIYCTIMSSQLAKLKELVEEIDPDAFITVNDAQEVKGKGFKHVGI</sequence>
<comment type="caution">
    <text evidence="8">The sequence shown here is derived from an EMBL/GenBank/DDBJ whole genome shotgun (WGS) entry which is preliminary data.</text>
</comment>
<feature type="transmembrane region" description="Helical" evidence="6">
    <location>
        <begin position="57"/>
        <end position="73"/>
    </location>
</feature>
<dbReference type="eggNOG" id="COG1284">
    <property type="taxonomic scope" value="Bacteria"/>
</dbReference>
<proteinExistence type="predicted"/>
<evidence type="ECO:0000256" key="5">
    <source>
        <dbReference type="ARBA" id="ARBA00023136"/>
    </source>
</evidence>
<evidence type="ECO:0000259" key="7">
    <source>
        <dbReference type="Pfam" id="PF10035"/>
    </source>
</evidence>
<dbReference type="InterPro" id="IPR051461">
    <property type="entry name" value="UPF0750_membrane"/>
</dbReference>
<protein>
    <recommendedName>
        <fullName evidence="7">DUF2179 domain-containing protein</fullName>
    </recommendedName>
</protein>
<dbReference type="PIRSF" id="PIRSF006483">
    <property type="entry name" value="Membrane_protein_YitT"/>
    <property type="match status" value="1"/>
</dbReference>
<dbReference type="InterPro" id="IPR019264">
    <property type="entry name" value="DUF2179"/>
</dbReference>
<gene>
    <name evidence="8" type="ORF">L21TH_0026</name>
</gene>
<dbReference type="EMBL" id="ARZA01000003">
    <property type="protein sequence ID" value="EOD01888.1"/>
    <property type="molecule type" value="Genomic_DNA"/>
</dbReference>
<evidence type="ECO:0000313" key="9">
    <source>
        <dbReference type="Proteomes" id="UP000013378"/>
    </source>
</evidence>
<keyword evidence="2" id="KW-1003">Cell membrane</keyword>
<dbReference type="PANTHER" id="PTHR33545">
    <property type="entry name" value="UPF0750 MEMBRANE PROTEIN YITT-RELATED"/>
    <property type="match status" value="1"/>
</dbReference>
<name>R1AXG5_9FIRM</name>
<organism evidence="8 9">
    <name type="scientific">Caldisalinibacter kiritimatiensis</name>
    <dbReference type="NCBI Taxonomy" id="1304284"/>
    <lineage>
        <taxon>Bacteria</taxon>
        <taxon>Bacillati</taxon>
        <taxon>Bacillota</taxon>
        <taxon>Tissierellia</taxon>
        <taxon>Tissierellales</taxon>
        <taxon>Thermohalobacteraceae</taxon>
        <taxon>Caldisalinibacter</taxon>
    </lineage>
</organism>
<evidence type="ECO:0000256" key="1">
    <source>
        <dbReference type="ARBA" id="ARBA00004651"/>
    </source>
</evidence>
<evidence type="ECO:0000256" key="3">
    <source>
        <dbReference type="ARBA" id="ARBA00022692"/>
    </source>
</evidence>
<feature type="transmembrane region" description="Helical" evidence="6">
    <location>
        <begin position="85"/>
        <end position="104"/>
    </location>
</feature>
<evidence type="ECO:0000256" key="6">
    <source>
        <dbReference type="SAM" id="Phobius"/>
    </source>
</evidence>
<keyword evidence="5 6" id="KW-0472">Membrane</keyword>